<protein>
    <submittedName>
        <fullName evidence="5">Alcohol dehydrogenase</fullName>
        <ecNumber evidence="5">1.1.1.1</ecNumber>
    </submittedName>
</protein>
<proteinExistence type="inferred from homology"/>
<evidence type="ECO:0000313" key="5">
    <source>
        <dbReference type="EMBL" id="MBB5224884.1"/>
    </source>
</evidence>
<dbReference type="EC" id="1.1.1.1" evidence="5"/>
<dbReference type="PANTHER" id="PTHR11496">
    <property type="entry name" value="ALCOHOL DEHYDROGENASE"/>
    <property type="match status" value="1"/>
</dbReference>
<name>A0A7W8LKZ6_9SPIR</name>
<dbReference type="Pfam" id="PF25137">
    <property type="entry name" value="ADH_Fe_C"/>
    <property type="match status" value="1"/>
</dbReference>
<dbReference type="Proteomes" id="UP000518887">
    <property type="component" value="Unassembled WGS sequence"/>
</dbReference>
<dbReference type="Gene3D" id="1.20.1090.10">
    <property type="entry name" value="Dehydroquinate synthase-like - alpha domain"/>
    <property type="match status" value="1"/>
</dbReference>
<feature type="domain" description="Fe-containing alcohol dehydrogenase-like C-terminal" evidence="4">
    <location>
        <begin position="192"/>
        <end position="381"/>
    </location>
</feature>
<comment type="caution">
    <text evidence="5">The sequence shown here is derived from an EMBL/GenBank/DDBJ whole genome shotgun (WGS) entry which is preliminary data.</text>
</comment>
<sequence length="382" mass="41632">MADFSFKVSPNILLGSYTASRIGSSVLSYGTKFMVIVDPILRENGAAEKITKALDDKKIDYFIFDELSKGGDSEILERCLKLAREAHVHGIIAIGGGKPISVARGTCALYNEIHDLYDFLDGATPKTSPLPLICIPTTIRDAFIFTDSIPLVDARSSTLKLLKAQSGIAKLVLFDPTLTATLTENQLDSMSLETLCIATESYLSQRENFFSDMIAEKSIELFAFALDGSQTLTVTTPKEELLSQAGCMASLSAATSSIGIATLLAMCINARYKISRSLVTTILFPYMVEECAKFKADRIAYLAKKMNIAQPEQTDEEAAHAFAENIRQRIAKANLPARLKDLSISLEQLALAAEDAGQLDIVNNLPRSMNSDDLFGLIKTAF</sequence>
<keyword evidence="6" id="KW-1185">Reference proteome</keyword>
<evidence type="ECO:0000259" key="3">
    <source>
        <dbReference type="Pfam" id="PF00465"/>
    </source>
</evidence>
<dbReference type="EMBL" id="JACHFQ010000001">
    <property type="protein sequence ID" value="MBB5224884.1"/>
    <property type="molecule type" value="Genomic_DNA"/>
</dbReference>
<dbReference type="SUPFAM" id="SSF56796">
    <property type="entry name" value="Dehydroquinate synthase-like"/>
    <property type="match status" value="1"/>
</dbReference>
<dbReference type="Gene3D" id="3.40.50.1970">
    <property type="match status" value="1"/>
</dbReference>
<evidence type="ECO:0000256" key="1">
    <source>
        <dbReference type="ARBA" id="ARBA00007358"/>
    </source>
</evidence>
<evidence type="ECO:0000256" key="2">
    <source>
        <dbReference type="ARBA" id="ARBA00023002"/>
    </source>
</evidence>
<evidence type="ECO:0000259" key="4">
    <source>
        <dbReference type="Pfam" id="PF25137"/>
    </source>
</evidence>
<dbReference type="Pfam" id="PF00465">
    <property type="entry name" value="Fe-ADH"/>
    <property type="match status" value="1"/>
</dbReference>
<reference evidence="5 6" key="1">
    <citation type="submission" date="2020-08" db="EMBL/GenBank/DDBJ databases">
        <title>Genomic Encyclopedia of Type Strains, Phase IV (KMG-IV): sequencing the most valuable type-strain genomes for metagenomic binning, comparative biology and taxonomic classification.</title>
        <authorList>
            <person name="Goeker M."/>
        </authorList>
    </citation>
    <scope>NUCLEOTIDE SEQUENCE [LARGE SCALE GENOMIC DNA]</scope>
    <source>
        <strain evidence="5 6">DSM 103462</strain>
    </source>
</reference>
<dbReference type="AlphaFoldDB" id="A0A7W8LKZ6"/>
<dbReference type="PANTHER" id="PTHR11496:SF102">
    <property type="entry name" value="ALCOHOL DEHYDROGENASE 4"/>
    <property type="match status" value="1"/>
</dbReference>
<gene>
    <name evidence="5" type="ORF">HNP76_000224</name>
</gene>
<comment type="similarity">
    <text evidence="1">Belongs to the iron-containing alcohol dehydrogenase family.</text>
</comment>
<feature type="domain" description="Alcohol dehydrogenase iron-type/glycerol dehydrogenase GldA" evidence="3">
    <location>
        <begin position="11"/>
        <end position="176"/>
    </location>
</feature>
<dbReference type="GO" id="GO:0004022">
    <property type="term" value="F:alcohol dehydrogenase (NAD+) activity"/>
    <property type="evidence" value="ECO:0007669"/>
    <property type="project" value="UniProtKB-EC"/>
</dbReference>
<dbReference type="InterPro" id="IPR001670">
    <property type="entry name" value="ADH_Fe/GldA"/>
</dbReference>
<dbReference type="GO" id="GO:0046872">
    <property type="term" value="F:metal ion binding"/>
    <property type="evidence" value="ECO:0007669"/>
    <property type="project" value="InterPro"/>
</dbReference>
<evidence type="ECO:0000313" key="6">
    <source>
        <dbReference type="Proteomes" id="UP000518887"/>
    </source>
</evidence>
<dbReference type="CDD" id="cd14864">
    <property type="entry name" value="Fe-ADH-like"/>
    <property type="match status" value="1"/>
</dbReference>
<keyword evidence="2 5" id="KW-0560">Oxidoreductase</keyword>
<dbReference type="InterPro" id="IPR039697">
    <property type="entry name" value="Alcohol_dehydrogenase_Fe"/>
</dbReference>
<organism evidence="5 6">
    <name type="scientific">Treponema ruminis</name>
    <dbReference type="NCBI Taxonomy" id="744515"/>
    <lineage>
        <taxon>Bacteria</taxon>
        <taxon>Pseudomonadati</taxon>
        <taxon>Spirochaetota</taxon>
        <taxon>Spirochaetia</taxon>
        <taxon>Spirochaetales</taxon>
        <taxon>Treponemataceae</taxon>
        <taxon>Treponema</taxon>
    </lineage>
</organism>
<accession>A0A7W8LKZ6</accession>
<dbReference type="RefSeq" id="WP_184656603.1">
    <property type="nucleotide sequence ID" value="NZ_JACHFQ010000001.1"/>
</dbReference>
<dbReference type="InterPro" id="IPR056798">
    <property type="entry name" value="ADH_Fe_C"/>
</dbReference>